<feature type="transmembrane region" description="Helical" evidence="1">
    <location>
        <begin position="115"/>
        <end position="136"/>
    </location>
</feature>
<dbReference type="KEGG" id="ttn:TTX_1163"/>
<dbReference type="GeneID" id="11262049"/>
<dbReference type="OrthoDB" id="29181at2157"/>
<keyword evidence="1" id="KW-0812">Transmembrane</keyword>
<protein>
    <submittedName>
        <fullName evidence="2">Uncharacterized protein</fullName>
    </submittedName>
</protein>
<keyword evidence="3" id="KW-1185">Reference proteome</keyword>
<sequence>MSLRRGLWASLAAGAVILALIPSIAQYGLFSPLNLSMMSALVAVAVVAFRYFSRAVGSPLFDKIGVAVISAAAAGVVMLWAGIDLGAAVIAIAYWGEPVMGYFIYRRLEAGLWRAVFLASAAAYAYTLPLVLLGLWQIPELADAVKVVALIALLRPSAPGTFRVR</sequence>
<organism evidence="2 3">
    <name type="scientific">Thermoproteus tenax (strain ATCC 35583 / DSM 2078 / JCM 9277 / NBRC 100435 / Kra 1)</name>
    <dbReference type="NCBI Taxonomy" id="768679"/>
    <lineage>
        <taxon>Archaea</taxon>
        <taxon>Thermoproteota</taxon>
        <taxon>Thermoprotei</taxon>
        <taxon>Thermoproteales</taxon>
        <taxon>Thermoproteaceae</taxon>
        <taxon>Thermoproteus</taxon>
    </lineage>
</organism>
<evidence type="ECO:0000256" key="1">
    <source>
        <dbReference type="SAM" id="Phobius"/>
    </source>
</evidence>
<dbReference type="AlphaFoldDB" id="G4RJQ9"/>
<dbReference type="EMBL" id="FN869859">
    <property type="protein sequence ID" value="CCC81804.1"/>
    <property type="molecule type" value="Genomic_DNA"/>
</dbReference>
<keyword evidence="1" id="KW-0472">Membrane</keyword>
<dbReference type="eggNOG" id="arCOG03778">
    <property type="taxonomic scope" value="Archaea"/>
</dbReference>
<reference evidence="2 3" key="1">
    <citation type="journal article" date="2011" name="PLoS ONE">
        <title>The complete genome sequence of Thermoproteus tenax: a physiologically versatile member of the Crenarchaeota.</title>
        <authorList>
            <person name="Siebers B."/>
            <person name="Zaparty M."/>
            <person name="Raddatz G."/>
            <person name="Tjaden B."/>
            <person name="Albers S.V."/>
            <person name="Bell S.D."/>
            <person name="Blombach F."/>
            <person name="Kletzin A."/>
            <person name="Kyrpides N."/>
            <person name="Lanz C."/>
            <person name="Plagens A."/>
            <person name="Rampp M."/>
            <person name="Rosinus A."/>
            <person name="von Jan M."/>
            <person name="Makarova K.S."/>
            <person name="Klenk H.P."/>
            <person name="Schuster S.C."/>
            <person name="Hensel R."/>
        </authorList>
    </citation>
    <scope>NUCLEOTIDE SEQUENCE [LARGE SCALE GENOMIC DNA]</scope>
    <source>
        <strain evidence="3">ATCC 35583 / DSM 2078 / JCM 9277 / NBRC 100435 / Kra 1</strain>
    </source>
</reference>
<feature type="transmembrane region" description="Helical" evidence="1">
    <location>
        <begin position="64"/>
        <end position="95"/>
    </location>
</feature>
<dbReference type="Proteomes" id="UP000002654">
    <property type="component" value="Chromosome"/>
</dbReference>
<evidence type="ECO:0000313" key="3">
    <source>
        <dbReference type="Proteomes" id="UP000002654"/>
    </source>
</evidence>
<accession>G4RJQ9</accession>
<evidence type="ECO:0000313" key="2">
    <source>
        <dbReference type="EMBL" id="CCC81804.1"/>
    </source>
</evidence>
<proteinExistence type="predicted"/>
<name>G4RJQ9_THETK</name>
<gene>
    <name evidence="2" type="ordered locus">TTX_1163</name>
</gene>
<feature type="transmembrane region" description="Helical" evidence="1">
    <location>
        <begin position="35"/>
        <end position="52"/>
    </location>
</feature>
<dbReference type="HOGENOM" id="CLU_1656944_0_0_2"/>
<dbReference type="PaxDb" id="768679-TTX_1163"/>
<keyword evidence="1" id="KW-1133">Transmembrane helix</keyword>
<dbReference type="PATRIC" id="fig|768679.9.peg.1174"/>
<dbReference type="RefSeq" id="WP_014127059.1">
    <property type="nucleotide sequence ID" value="NC_016070.1"/>
</dbReference>